<comment type="caution">
    <text evidence="2">The sequence shown here is derived from an EMBL/GenBank/DDBJ whole genome shotgun (WGS) entry which is preliminary data.</text>
</comment>
<proteinExistence type="predicted"/>
<dbReference type="EMBL" id="JAINUL010000001">
    <property type="protein sequence ID" value="MCC0094672.1"/>
    <property type="molecule type" value="Genomic_DNA"/>
</dbReference>
<accession>A0ABS8E259</accession>
<protein>
    <submittedName>
        <fullName evidence="2">Uncharacterized protein</fullName>
    </submittedName>
</protein>
<evidence type="ECO:0000313" key="3">
    <source>
        <dbReference type="Proteomes" id="UP001520654"/>
    </source>
</evidence>
<sequence>MPHRTSQSITERIEALYGRPRAELEAHADATGHPSMLAALLGSLSAVEFAERDIAFQAERLRQLTHPDREIGRFTAGHLLDCARRIGEAVAIRDSQARHTSAVLQSLHRAPAPAEQAPATPALPAPAPAAPAARAR</sequence>
<gene>
    <name evidence="2" type="ORF">K7B10_07720</name>
</gene>
<organism evidence="2 3">
    <name type="scientific">Streptomyces flavotricini</name>
    <dbReference type="NCBI Taxonomy" id="66888"/>
    <lineage>
        <taxon>Bacteria</taxon>
        <taxon>Bacillati</taxon>
        <taxon>Actinomycetota</taxon>
        <taxon>Actinomycetes</taxon>
        <taxon>Kitasatosporales</taxon>
        <taxon>Streptomycetaceae</taxon>
        <taxon>Streptomyces</taxon>
    </lineage>
</organism>
<evidence type="ECO:0000313" key="2">
    <source>
        <dbReference type="EMBL" id="MCC0094672.1"/>
    </source>
</evidence>
<feature type="compositionally biased region" description="Low complexity" evidence="1">
    <location>
        <begin position="110"/>
        <end position="120"/>
    </location>
</feature>
<reference evidence="2 3" key="1">
    <citation type="submission" date="2021-08" db="EMBL/GenBank/DDBJ databases">
        <title>Genomic Architecture of Streptomyces flavotricini NGL1 and Streptomyces erythrochromogenes HMS4 With Differential Plant Beneficial attributes and laccase production capabilities.</title>
        <authorList>
            <person name="Salwan R."/>
            <person name="Kaur R."/>
            <person name="Sharma V."/>
        </authorList>
    </citation>
    <scope>NUCLEOTIDE SEQUENCE [LARGE SCALE GENOMIC DNA]</scope>
    <source>
        <strain evidence="2 3">NGL1</strain>
    </source>
</reference>
<dbReference type="Proteomes" id="UP001520654">
    <property type="component" value="Unassembled WGS sequence"/>
</dbReference>
<name>A0ABS8E259_9ACTN</name>
<evidence type="ECO:0000256" key="1">
    <source>
        <dbReference type="SAM" id="MobiDB-lite"/>
    </source>
</evidence>
<feature type="region of interest" description="Disordered" evidence="1">
    <location>
        <begin position="102"/>
        <end position="136"/>
    </location>
</feature>
<dbReference type="RefSeq" id="WP_229335234.1">
    <property type="nucleotide sequence ID" value="NZ_JAINUL010000001.1"/>
</dbReference>
<keyword evidence="3" id="KW-1185">Reference proteome</keyword>